<evidence type="ECO:0000313" key="3">
    <source>
        <dbReference type="Proteomes" id="UP000051012"/>
    </source>
</evidence>
<evidence type="ECO:0000259" key="1">
    <source>
        <dbReference type="Pfam" id="PF01937"/>
    </source>
</evidence>
<evidence type="ECO:0000313" key="2">
    <source>
        <dbReference type="EMBL" id="KPJ74122.1"/>
    </source>
</evidence>
<accession>A0A0S7YHT0</accession>
<dbReference type="AlphaFoldDB" id="A0A0S7YHT0"/>
<name>A0A0S7YHT0_UNCT6</name>
<organism evidence="2 3">
    <name type="scientific">candidate division TA06 bacterium DG_78</name>
    <dbReference type="NCBI Taxonomy" id="1703772"/>
    <lineage>
        <taxon>Bacteria</taxon>
        <taxon>Bacteria division TA06</taxon>
    </lineage>
</organism>
<dbReference type="InterPro" id="IPR036075">
    <property type="entry name" value="ARMT-1-like_metal-bd_sf"/>
</dbReference>
<dbReference type="Pfam" id="PF01937">
    <property type="entry name" value="ARMT1-like_dom"/>
    <property type="match status" value="1"/>
</dbReference>
<dbReference type="PATRIC" id="fig|1703772.3.peg.636"/>
<sequence>MGCIPCFFKQAIRAARIAHLKDKDILRVINAVALHLLKISLHTSPPEIGMVIYKTIYRISKNSDPYREIKERCTENLLALYPQLQDKIISSKDSLYTALTFAALANAIDLGADHNFDFNKIIRTFFHQDFEISEYNEFKKTLKKAKHILYIADNAGETVLDKLLIEQLNKPVIYAVRNKPIINDATIDDARHAGIDNIAEVISSGCDAPGTILKLCTTQFKKIFWSADMVISKGQGNYETLSDTNRPIFFLLQLKCPVVARNLRLKRKSTILITNKYGQ</sequence>
<dbReference type="EMBL" id="LJNI01000014">
    <property type="protein sequence ID" value="KPJ74122.1"/>
    <property type="molecule type" value="Genomic_DNA"/>
</dbReference>
<dbReference type="Gene3D" id="1.10.285.20">
    <property type="entry name" value="Uncharacterised protein PF01937, DUF89, domain 2"/>
    <property type="match status" value="1"/>
</dbReference>
<dbReference type="Gene3D" id="3.40.50.10880">
    <property type="entry name" value="Uncharacterised protein PF01937, DUF89, domain 3"/>
    <property type="match status" value="1"/>
</dbReference>
<protein>
    <recommendedName>
        <fullName evidence="1">Damage-control phosphatase ARMT1-like metal-binding domain-containing protein</fullName>
    </recommendedName>
</protein>
<proteinExistence type="predicted"/>
<dbReference type="SUPFAM" id="SSF111321">
    <property type="entry name" value="AF1104-like"/>
    <property type="match status" value="1"/>
</dbReference>
<feature type="domain" description="Damage-control phosphatase ARMT1-like metal-binding" evidence="1">
    <location>
        <begin position="3"/>
        <end position="265"/>
    </location>
</feature>
<dbReference type="PIRSF" id="PIRSF006593">
    <property type="entry name" value="UCP006593"/>
    <property type="match status" value="1"/>
</dbReference>
<reference evidence="2 3" key="1">
    <citation type="journal article" date="2015" name="Microbiome">
        <title>Genomic resolution of linkages in carbon, nitrogen, and sulfur cycling among widespread estuary sediment bacteria.</title>
        <authorList>
            <person name="Baker B.J."/>
            <person name="Lazar C.S."/>
            <person name="Teske A.P."/>
            <person name="Dick G.J."/>
        </authorList>
    </citation>
    <scope>NUCLEOTIDE SEQUENCE [LARGE SCALE GENOMIC DNA]</scope>
    <source>
        <strain evidence="2">DG_78</strain>
    </source>
</reference>
<gene>
    <name evidence="2" type="ORF">AMJ52_01795</name>
</gene>
<dbReference type="Proteomes" id="UP000051012">
    <property type="component" value="Unassembled WGS sequence"/>
</dbReference>
<dbReference type="InterPro" id="IPR002791">
    <property type="entry name" value="ARMT1-like_metal-bd"/>
</dbReference>
<comment type="caution">
    <text evidence="2">The sequence shown here is derived from an EMBL/GenBank/DDBJ whole genome shotgun (WGS) entry which is preliminary data.</text>
</comment>
<dbReference type="InterPro" id="IPR014444">
    <property type="entry name" value="PH1575-like"/>
</dbReference>